<evidence type="ECO:0000313" key="7">
    <source>
        <dbReference type="EMBL" id="GGK51099.1"/>
    </source>
</evidence>
<dbReference type="GO" id="GO:0000976">
    <property type="term" value="F:transcription cis-regulatory region binding"/>
    <property type="evidence" value="ECO:0007669"/>
    <property type="project" value="TreeGrafter"/>
</dbReference>
<dbReference type="InterPro" id="IPR001647">
    <property type="entry name" value="HTH_TetR"/>
</dbReference>
<dbReference type="InterPro" id="IPR009057">
    <property type="entry name" value="Homeodomain-like_sf"/>
</dbReference>
<proteinExistence type="predicted"/>
<evidence type="ECO:0000256" key="1">
    <source>
        <dbReference type="ARBA" id="ARBA00022491"/>
    </source>
</evidence>
<dbReference type="Proteomes" id="UP000600449">
    <property type="component" value="Unassembled WGS sequence"/>
</dbReference>
<dbReference type="SUPFAM" id="SSF46689">
    <property type="entry name" value="Homeodomain-like"/>
    <property type="match status" value="1"/>
</dbReference>
<dbReference type="SUPFAM" id="SSF48498">
    <property type="entry name" value="Tetracyclin repressor-like, C-terminal domain"/>
    <property type="match status" value="1"/>
</dbReference>
<reference evidence="7 8" key="1">
    <citation type="journal article" date="2014" name="Int. J. Syst. Evol. Microbiol.">
        <title>Complete genome sequence of Corynebacterium casei LMG S-19264T (=DSM 44701T), isolated from a smear-ripened cheese.</title>
        <authorList>
            <consortium name="US DOE Joint Genome Institute (JGI-PGF)"/>
            <person name="Walter F."/>
            <person name="Albersmeier A."/>
            <person name="Kalinowski J."/>
            <person name="Ruckert C."/>
        </authorList>
    </citation>
    <scope>NUCLEOTIDE SEQUENCE [LARGE SCALE GENOMIC DNA]</scope>
    <source>
        <strain evidence="7 8">CGMCC 1.9161</strain>
    </source>
</reference>
<dbReference type="GO" id="GO:0003700">
    <property type="term" value="F:DNA-binding transcription factor activity"/>
    <property type="evidence" value="ECO:0007669"/>
    <property type="project" value="TreeGrafter"/>
</dbReference>
<keyword evidence="8" id="KW-1185">Reference proteome</keyword>
<dbReference type="EMBL" id="BMMF01000015">
    <property type="protein sequence ID" value="GGK51099.1"/>
    <property type="molecule type" value="Genomic_DNA"/>
</dbReference>
<keyword evidence="3 5" id="KW-0238">DNA-binding</keyword>
<feature type="DNA-binding region" description="H-T-H motif" evidence="5">
    <location>
        <begin position="31"/>
        <end position="50"/>
    </location>
</feature>
<dbReference type="PANTHER" id="PTHR30055">
    <property type="entry name" value="HTH-TYPE TRANSCRIPTIONAL REGULATOR RUTR"/>
    <property type="match status" value="1"/>
</dbReference>
<keyword evidence="4" id="KW-0804">Transcription</keyword>
<name>A0A917V9A2_9HYPH</name>
<dbReference type="InterPro" id="IPR050109">
    <property type="entry name" value="HTH-type_TetR-like_transc_reg"/>
</dbReference>
<dbReference type="InterPro" id="IPR036271">
    <property type="entry name" value="Tet_transcr_reg_TetR-rel_C_sf"/>
</dbReference>
<comment type="caution">
    <text evidence="7">The sequence shown here is derived from an EMBL/GenBank/DDBJ whole genome shotgun (WGS) entry which is preliminary data.</text>
</comment>
<accession>A0A917V9A2</accession>
<dbReference type="InterPro" id="IPR039538">
    <property type="entry name" value="BetI_C"/>
</dbReference>
<protein>
    <submittedName>
        <fullName evidence="7">TetR family transcriptional regulator</fullName>
    </submittedName>
</protein>
<feature type="domain" description="HTH tetR-type" evidence="6">
    <location>
        <begin position="8"/>
        <end position="68"/>
    </location>
</feature>
<evidence type="ECO:0000256" key="3">
    <source>
        <dbReference type="ARBA" id="ARBA00023125"/>
    </source>
</evidence>
<dbReference type="PANTHER" id="PTHR30055:SF234">
    <property type="entry name" value="HTH-TYPE TRANSCRIPTIONAL REGULATOR BETI"/>
    <property type="match status" value="1"/>
</dbReference>
<dbReference type="Pfam" id="PF13977">
    <property type="entry name" value="TetR_C_6"/>
    <property type="match status" value="1"/>
</dbReference>
<evidence type="ECO:0000256" key="2">
    <source>
        <dbReference type="ARBA" id="ARBA00023015"/>
    </source>
</evidence>
<dbReference type="InterPro" id="IPR023772">
    <property type="entry name" value="DNA-bd_HTH_TetR-type_CS"/>
</dbReference>
<dbReference type="Gene3D" id="1.10.357.10">
    <property type="entry name" value="Tetracycline Repressor, domain 2"/>
    <property type="match status" value="1"/>
</dbReference>
<keyword evidence="2" id="KW-0805">Transcription regulation</keyword>
<sequence length="204" mass="22761">MRTRKSAEDRKAEIVEAALLIADRLGPERLTIDSVAEEIGLTQPGVFRHFPKKQNLWEAVATRIGTMMEARWKAAHGSGDTPIDEIQALVEAQLRLIQGTPAIPAILFSRELHARNEGLRTIFHGLLTRFHRMIAEHASRARETGLMRPDVDPQDAAFLVIALLQGLVVRWSISGRSFDLAEEGARLAKEQLRLMTTRTAGDEP</sequence>
<gene>
    <name evidence="7" type="ORF">GCM10011322_42730</name>
</gene>
<dbReference type="RefSeq" id="WP_188915308.1">
    <property type="nucleotide sequence ID" value="NZ_BMMF01000015.1"/>
</dbReference>
<evidence type="ECO:0000256" key="4">
    <source>
        <dbReference type="ARBA" id="ARBA00023163"/>
    </source>
</evidence>
<evidence type="ECO:0000313" key="8">
    <source>
        <dbReference type="Proteomes" id="UP000600449"/>
    </source>
</evidence>
<organism evidence="7 8">
    <name type="scientific">Salinarimonas ramus</name>
    <dbReference type="NCBI Taxonomy" id="690164"/>
    <lineage>
        <taxon>Bacteria</taxon>
        <taxon>Pseudomonadati</taxon>
        <taxon>Pseudomonadota</taxon>
        <taxon>Alphaproteobacteria</taxon>
        <taxon>Hyphomicrobiales</taxon>
        <taxon>Salinarimonadaceae</taxon>
        <taxon>Salinarimonas</taxon>
    </lineage>
</organism>
<dbReference type="PROSITE" id="PS50977">
    <property type="entry name" value="HTH_TETR_2"/>
    <property type="match status" value="1"/>
</dbReference>
<dbReference type="AlphaFoldDB" id="A0A917V9A2"/>
<evidence type="ECO:0000256" key="5">
    <source>
        <dbReference type="PROSITE-ProRule" id="PRU00335"/>
    </source>
</evidence>
<dbReference type="Pfam" id="PF00440">
    <property type="entry name" value="TetR_N"/>
    <property type="match status" value="1"/>
</dbReference>
<evidence type="ECO:0000259" key="6">
    <source>
        <dbReference type="PROSITE" id="PS50977"/>
    </source>
</evidence>
<keyword evidence="1" id="KW-0678">Repressor</keyword>
<dbReference type="PROSITE" id="PS01081">
    <property type="entry name" value="HTH_TETR_1"/>
    <property type="match status" value="1"/>
</dbReference>